<feature type="transmembrane region" description="Helical" evidence="8">
    <location>
        <begin position="80"/>
        <end position="101"/>
    </location>
</feature>
<dbReference type="InterPro" id="IPR000425">
    <property type="entry name" value="MIP"/>
</dbReference>
<proteinExistence type="inferred from homology"/>
<evidence type="ECO:0000256" key="5">
    <source>
        <dbReference type="ARBA" id="ARBA00023136"/>
    </source>
</evidence>
<dbReference type="PRINTS" id="PR00783">
    <property type="entry name" value="MINTRINSICP"/>
</dbReference>
<dbReference type="Proteomes" id="UP001140453">
    <property type="component" value="Unassembled WGS sequence"/>
</dbReference>
<keyword evidence="6" id="KW-0813">Transport</keyword>
<dbReference type="AlphaFoldDB" id="A0A9W8YIE9"/>
<evidence type="ECO:0000313" key="9">
    <source>
        <dbReference type="EMBL" id="KAJ4385753.1"/>
    </source>
</evidence>
<dbReference type="OrthoDB" id="3222at2759"/>
<reference evidence="9" key="1">
    <citation type="submission" date="2022-10" db="EMBL/GenBank/DDBJ databases">
        <title>Tapping the CABI collections for fungal endophytes: first genome assemblies for Collariella, Neodidymelliopsis, Ascochyta clinopodiicola, Didymella pomorum, Didymosphaeria variabile, Neocosmospora piperis and Neocucurbitaria cava.</title>
        <authorList>
            <person name="Hill R."/>
        </authorList>
    </citation>
    <scope>NUCLEOTIDE SEQUENCE</scope>
    <source>
        <strain evidence="9">IMI 355082</strain>
    </source>
</reference>
<evidence type="ECO:0000256" key="1">
    <source>
        <dbReference type="ARBA" id="ARBA00004141"/>
    </source>
</evidence>
<sequence>MPPRAPWKRQSGLDSSNKANASPTLGQRLSFPVKANFAAFVSEFVGTFLFLFFALGGTHVVNDASTADQTETVPMNAAQLLYISFAFGLSLTVNVWAFFRIGGGMFNPAVAIAMFATGGINIFRLALVIVAELLGSLAAAGLADALMPGRGFYATTTLNGGISVTQAFFLELFLTAQLVFTIFMLVVEKHRSTSVGCIGIGLALFIAETAGLSPAEWKLTLQLDQPAVIISEFPHYHWIYWIGPILGALLAVAFYKLVKVLEFDLVNPDIDGPTPDKSERQTTRSNGLGHEHGAHEEMA</sequence>
<feature type="transmembrane region" description="Helical" evidence="8">
    <location>
        <begin position="122"/>
        <end position="147"/>
    </location>
</feature>
<feature type="transmembrane region" description="Helical" evidence="8">
    <location>
        <begin position="37"/>
        <end position="60"/>
    </location>
</feature>
<evidence type="ECO:0000256" key="8">
    <source>
        <dbReference type="SAM" id="Phobius"/>
    </source>
</evidence>
<evidence type="ECO:0000256" key="4">
    <source>
        <dbReference type="ARBA" id="ARBA00022989"/>
    </source>
</evidence>
<dbReference type="InterPro" id="IPR023271">
    <property type="entry name" value="Aquaporin-like"/>
</dbReference>
<feature type="transmembrane region" description="Helical" evidence="8">
    <location>
        <begin position="194"/>
        <end position="215"/>
    </location>
</feature>
<accession>A0A9W8YIE9</accession>
<name>A0A9W8YIE9_9PEZI</name>
<keyword evidence="5 8" id="KW-0472">Membrane</keyword>
<dbReference type="SUPFAM" id="SSF81338">
    <property type="entry name" value="Aquaporin-like"/>
    <property type="match status" value="1"/>
</dbReference>
<evidence type="ECO:0000256" key="6">
    <source>
        <dbReference type="RuleBase" id="RU000477"/>
    </source>
</evidence>
<feature type="region of interest" description="Disordered" evidence="7">
    <location>
        <begin position="1"/>
        <end position="20"/>
    </location>
</feature>
<evidence type="ECO:0000256" key="2">
    <source>
        <dbReference type="ARBA" id="ARBA00006175"/>
    </source>
</evidence>
<feature type="compositionally biased region" description="Basic and acidic residues" evidence="7">
    <location>
        <begin position="289"/>
        <end position="299"/>
    </location>
</feature>
<comment type="similarity">
    <text evidence="2 6">Belongs to the MIP/aquaporin (TC 1.A.8) family.</text>
</comment>
<dbReference type="InterPro" id="IPR034294">
    <property type="entry name" value="Aquaporin_transptr"/>
</dbReference>
<dbReference type="GO" id="GO:0015250">
    <property type="term" value="F:water channel activity"/>
    <property type="evidence" value="ECO:0007669"/>
    <property type="project" value="TreeGrafter"/>
</dbReference>
<evidence type="ECO:0000313" key="10">
    <source>
        <dbReference type="Proteomes" id="UP001140453"/>
    </source>
</evidence>
<dbReference type="PANTHER" id="PTHR19139">
    <property type="entry name" value="AQUAPORIN TRANSPORTER"/>
    <property type="match status" value="1"/>
</dbReference>
<gene>
    <name evidence="9" type="primary">AQY1_5</name>
    <name evidence="9" type="ORF">N0V93_010184</name>
</gene>
<dbReference type="PANTHER" id="PTHR19139:SF199">
    <property type="entry name" value="MIP17260P"/>
    <property type="match status" value="1"/>
</dbReference>
<organism evidence="9 10">
    <name type="scientific">Gnomoniopsis smithogilvyi</name>
    <dbReference type="NCBI Taxonomy" id="1191159"/>
    <lineage>
        <taxon>Eukaryota</taxon>
        <taxon>Fungi</taxon>
        <taxon>Dikarya</taxon>
        <taxon>Ascomycota</taxon>
        <taxon>Pezizomycotina</taxon>
        <taxon>Sordariomycetes</taxon>
        <taxon>Sordariomycetidae</taxon>
        <taxon>Diaporthales</taxon>
        <taxon>Gnomoniaceae</taxon>
        <taxon>Gnomoniopsis</taxon>
    </lineage>
</organism>
<dbReference type="Gene3D" id="1.20.1080.10">
    <property type="entry name" value="Glycerol uptake facilitator protein"/>
    <property type="match status" value="1"/>
</dbReference>
<feature type="transmembrane region" description="Helical" evidence="8">
    <location>
        <begin position="235"/>
        <end position="255"/>
    </location>
</feature>
<keyword evidence="3 6" id="KW-0812">Transmembrane</keyword>
<comment type="caution">
    <text evidence="9">The sequence shown here is derived from an EMBL/GenBank/DDBJ whole genome shotgun (WGS) entry which is preliminary data.</text>
</comment>
<evidence type="ECO:0000256" key="3">
    <source>
        <dbReference type="ARBA" id="ARBA00022692"/>
    </source>
</evidence>
<keyword evidence="10" id="KW-1185">Reference proteome</keyword>
<dbReference type="GO" id="GO:0005886">
    <property type="term" value="C:plasma membrane"/>
    <property type="evidence" value="ECO:0007669"/>
    <property type="project" value="TreeGrafter"/>
</dbReference>
<dbReference type="Pfam" id="PF00230">
    <property type="entry name" value="MIP"/>
    <property type="match status" value="1"/>
</dbReference>
<evidence type="ECO:0000256" key="7">
    <source>
        <dbReference type="SAM" id="MobiDB-lite"/>
    </source>
</evidence>
<keyword evidence="4 8" id="KW-1133">Transmembrane helix</keyword>
<protein>
    <submittedName>
        <fullName evidence="9">Aquaporin-1</fullName>
    </submittedName>
</protein>
<dbReference type="EMBL" id="JAPEVB010000007">
    <property type="protein sequence ID" value="KAJ4385753.1"/>
    <property type="molecule type" value="Genomic_DNA"/>
</dbReference>
<feature type="transmembrane region" description="Helical" evidence="8">
    <location>
        <begin position="167"/>
        <end position="187"/>
    </location>
</feature>
<feature type="region of interest" description="Disordered" evidence="7">
    <location>
        <begin position="272"/>
        <end position="299"/>
    </location>
</feature>
<comment type="subcellular location">
    <subcellularLocation>
        <location evidence="1">Membrane</location>
        <topology evidence="1">Multi-pass membrane protein</topology>
    </subcellularLocation>
</comment>